<dbReference type="PANTHER" id="PTHR35046:SF26">
    <property type="entry name" value="RNA-DIRECTED DNA POLYMERASE"/>
    <property type="match status" value="1"/>
</dbReference>
<dbReference type="EMBL" id="JAAGAX010000003">
    <property type="protein sequence ID" value="KAF2318191.1"/>
    <property type="molecule type" value="Genomic_DNA"/>
</dbReference>
<reference evidence="1 2" key="1">
    <citation type="journal article" date="2020" name="Mol. Plant">
        <title>The Chromosome-Based Rubber Tree Genome Provides New Insights into Spurge Genome Evolution and Rubber Biosynthesis.</title>
        <authorList>
            <person name="Liu J."/>
            <person name="Shi C."/>
            <person name="Shi C.C."/>
            <person name="Li W."/>
            <person name="Zhang Q.J."/>
            <person name="Zhang Y."/>
            <person name="Li K."/>
            <person name="Lu H.F."/>
            <person name="Shi C."/>
            <person name="Zhu S.T."/>
            <person name="Xiao Z.Y."/>
            <person name="Nan H."/>
            <person name="Yue Y."/>
            <person name="Zhu X.G."/>
            <person name="Wu Y."/>
            <person name="Hong X.N."/>
            <person name="Fan G.Y."/>
            <person name="Tong Y."/>
            <person name="Zhang D."/>
            <person name="Mao C.L."/>
            <person name="Liu Y.L."/>
            <person name="Hao S.J."/>
            <person name="Liu W.Q."/>
            <person name="Lv M.Q."/>
            <person name="Zhang H.B."/>
            <person name="Liu Y."/>
            <person name="Hu-Tang G.R."/>
            <person name="Wang J.P."/>
            <person name="Wang J.H."/>
            <person name="Sun Y.H."/>
            <person name="Ni S.B."/>
            <person name="Chen W.B."/>
            <person name="Zhang X.C."/>
            <person name="Jiao Y.N."/>
            <person name="Eichler E.E."/>
            <person name="Li G.H."/>
            <person name="Liu X."/>
            <person name="Gao L.Z."/>
        </authorList>
    </citation>
    <scope>NUCLEOTIDE SEQUENCE [LARGE SCALE GENOMIC DNA]</scope>
    <source>
        <strain evidence="2">cv. GT1</strain>
        <tissue evidence="1">Leaf</tissue>
    </source>
</reference>
<gene>
    <name evidence="1" type="ORF">GH714_002580</name>
</gene>
<dbReference type="AlphaFoldDB" id="A0A6A6MWL7"/>
<proteinExistence type="predicted"/>
<dbReference type="Proteomes" id="UP000467840">
    <property type="component" value="Chromosome 10"/>
</dbReference>
<comment type="caution">
    <text evidence="1">The sequence shown here is derived from an EMBL/GenBank/DDBJ whole genome shotgun (WGS) entry which is preliminary data.</text>
</comment>
<dbReference type="PANTHER" id="PTHR35046">
    <property type="entry name" value="ZINC KNUCKLE (CCHC-TYPE) FAMILY PROTEIN"/>
    <property type="match status" value="1"/>
</dbReference>
<evidence type="ECO:0000313" key="2">
    <source>
        <dbReference type="Proteomes" id="UP000467840"/>
    </source>
</evidence>
<evidence type="ECO:0000313" key="1">
    <source>
        <dbReference type="EMBL" id="KAF2318191.1"/>
    </source>
</evidence>
<name>A0A6A6MWL7_HEVBR</name>
<organism evidence="1 2">
    <name type="scientific">Hevea brasiliensis</name>
    <name type="common">Para rubber tree</name>
    <name type="synonym">Siphonia brasiliensis</name>
    <dbReference type="NCBI Taxonomy" id="3981"/>
    <lineage>
        <taxon>Eukaryota</taxon>
        <taxon>Viridiplantae</taxon>
        <taxon>Streptophyta</taxon>
        <taxon>Embryophyta</taxon>
        <taxon>Tracheophyta</taxon>
        <taxon>Spermatophyta</taxon>
        <taxon>Magnoliopsida</taxon>
        <taxon>eudicotyledons</taxon>
        <taxon>Gunneridae</taxon>
        <taxon>Pentapetalae</taxon>
        <taxon>rosids</taxon>
        <taxon>fabids</taxon>
        <taxon>Malpighiales</taxon>
        <taxon>Euphorbiaceae</taxon>
        <taxon>Crotonoideae</taxon>
        <taxon>Micrandreae</taxon>
        <taxon>Hevea</taxon>
    </lineage>
</organism>
<keyword evidence="2" id="KW-1185">Reference proteome</keyword>
<accession>A0A6A6MWL7</accession>
<protein>
    <submittedName>
        <fullName evidence="1">Uncharacterized protein</fullName>
    </submittedName>
</protein>
<sequence length="189" mass="21264">MANWTCMLECEGVQHGSHFLLPISSSFSTSYSRSFITLKLSSFLYFELSTFIQESSIFLGSKSRQKDTERKVILSAKKKGVICEGKVCDLVIGGSMKNIISKEIVDKLKLPTTKHPHPYEVGWLKKGHVIPATSQRLVKLTMGGNKRYTLHTFKEEVKQLATKSSTTSTINEYLTVEKFKAESSEMVVM</sequence>